<dbReference type="EMBL" id="VTUZ01000002">
    <property type="protein sequence ID" value="KAA1014864.1"/>
    <property type="molecule type" value="Genomic_DNA"/>
</dbReference>
<proteinExistence type="predicted"/>
<name>A0A5B0HIP4_9BURK</name>
<dbReference type="Proteomes" id="UP000325273">
    <property type="component" value="Unassembled WGS sequence"/>
</dbReference>
<comment type="caution">
    <text evidence="1">The sequence shown here is derived from an EMBL/GenBank/DDBJ whole genome shotgun (WGS) entry which is preliminary data.</text>
</comment>
<gene>
    <name evidence="1" type="ORF">FVF58_02745</name>
</gene>
<evidence type="ECO:0000313" key="1">
    <source>
        <dbReference type="EMBL" id="KAA1014864.1"/>
    </source>
</evidence>
<dbReference type="RefSeq" id="WP_149668399.1">
    <property type="nucleotide sequence ID" value="NZ_VTUZ01000002.1"/>
</dbReference>
<organism evidence="1 2">
    <name type="scientific">Paraburkholderia panacisoli</name>
    <dbReference type="NCBI Taxonomy" id="2603818"/>
    <lineage>
        <taxon>Bacteria</taxon>
        <taxon>Pseudomonadati</taxon>
        <taxon>Pseudomonadota</taxon>
        <taxon>Betaproteobacteria</taxon>
        <taxon>Burkholderiales</taxon>
        <taxon>Burkholderiaceae</taxon>
        <taxon>Paraburkholderia</taxon>
    </lineage>
</organism>
<dbReference type="AlphaFoldDB" id="A0A5B0HIP4"/>
<sequence>MTIAELMEFLRNADPSAAVMLVPPGDREQYAEEVRFISSSSVGWTREQGVDKGRPYEMLYMGEPHRELRTNCEHVTYERVLVVLLAADEVTLL</sequence>
<evidence type="ECO:0000313" key="2">
    <source>
        <dbReference type="Proteomes" id="UP000325273"/>
    </source>
</evidence>
<protein>
    <submittedName>
        <fullName evidence="1">Uncharacterized protein</fullName>
    </submittedName>
</protein>
<reference evidence="1 2" key="1">
    <citation type="submission" date="2019-08" db="EMBL/GenBank/DDBJ databases">
        <title>Paraburkholderia sp. DCY113.</title>
        <authorList>
            <person name="Kang J."/>
        </authorList>
    </citation>
    <scope>NUCLEOTIDE SEQUENCE [LARGE SCALE GENOMIC DNA]</scope>
    <source>
        <strain evidence="1 2">DCY113</strain>
    </source>
</reference>
<keyword evidence="2" id="KW-1185">Reference proteome</keyword>
<accession>A0A5B0HIP4</accession>